<feature type="domain" description="Methyltransferase type 11" evidence="1">
    <location>
        <begin position="90"/>
        <end position="152"/>
    </location>
</feature>
<dbReference type="KEGG" id="eke:EK0264_18300"/>
<evidence type="ECO:0000313" key="3">
    <source>
        <dbReference type="Proteomes" id="UP000463857"/>
    </source>
</evidence>
<dbReference type="InterPro" id="IPR013216">
    <property type="entry name" value="Methyltransf_11"/>
</dbReference>
<evidence type="ECO:0000313" key="2">
    <source>
        <dbReference type="EMBL" id="QHC02549.1"/>
    </source>
</evidence>
<dbReference type="SUPFAM" id="SSF53335">
    <property type="entry name" value="S-adenosyl-L-methionine-dependent methyltransferases"/>
    <property type="match status" value="1"/>
</dbReference>
<dbReference type="GO" id="GO:0008757">
    <property type="term" value="F:S-adenosylmethionine-dependent methyltransferase activity"/>
    <property type="evidence" value="ECO:0007669"/>
    <property type="project" value="InterPro"/>
</dbReference>
<protein>
    <submittedName>
        <fullName evidence="2">Methyltransferase domain-containing protein</fullName>
    </submittedName>
</protein>
<name>A0A7L4YVV2_9ACTN</name>
<organism evidence="2 3">
    <name type="scientific">Epidermidibacterium keratini</name>
    <dbReference type="NCBI Taxonomy" id="1891644"/>
    <lineage>
        <taxon>Bacteria</taxon>
        <taxon>Bacillati</taxon>
        <taxon>Actinomycetota</taxon>
        <taxon>Actinomycetes</taxon>
        <taxon>Sporichthyales</taxon>
        <taxon>Sporichthyaceae</taxon>
        <taxon>Epidermidibacterium</taxon>
    </lineage>
</organism>
<dbReference type="EMBL" id="CP047156">
    <property type="protein sequence ID" value="QHC02549.1"/>
    <property type="molecule type" value="Genomic_DNA"/>
</dbReference>
<dbReference type="GO" id="GO:0032259">
    <property type="term" value="P:methylation"/>
    <property type="evidence" value="ECO:0007669"/>
    <property type="project" value="UniProtKB-KW"/>
</dbReference>
<dbReference type="InParanoid" id="A0A7L4YVV2"/>
<keyword evidence="3" id="KW-1185">Reference proteome</keyword>
<gene>
    <name evidence="2" type="ORF">EK0264_18300</name>
</gene>
<dbReference type="OrthoDB" id="9787807at2"/>
<reference evidence="2 3" key="1">
    <citation type="journal article" date="2018" name="Int. J. Syst. Evol. Microbiol.">
        <title>Epidermidibacterium keratini gen. nov., sp. nov., a member of the family Sporichthyaceae, isolated from keratin epidermis.</title>
        <authorList>
            <person name="Lee D.G."/>
            <person name="Trujillo M.E."/>
            <person name="Kang S."/>
            <person name="Nam J.J."/>
            <person name="Kim Y.J."/>
        </authorList>
    </citation>
    <scope>NUCLEOTIDE SEQUENCE [LARGE SCALE GENOMIC DNA]</scope>
    <source>
        <strain evidence="2 3">EPI-7</strain>
    </source>
</reference>
<sequence length="209" mass="22970">MFALTDDDLHGTILDCPGGASEFTAVATAAGATALAADPIYDQSIEALAQLVAVEADRGNAHTVANSSRYSWEFFGDAEGHRRVRRASARTFAQDLRAFPERYVSAALPTLPFKDDEFDLVLSSHFLFTYTDRLDSTFHREALLELHRVCRGEVRVFPLIDHAGRPLTALVDQLREALADLGMPTEVQRVDYEFQRGGSHMLVVGNAGS</sequence>
<dbReference type="Gene3D" id="3.40.50.150">
    <property type="entry name" value="Vaccinia Virus protein VP39"/>
    <property type="match status" value="1"/>
</dbReference>
<keyword evidence="2" id="KW-0489">Methyltransferase</keyword>
<dbReference type="InterPro" id="IPR029063">
    <property type="entry name" value="SAM-dependent_MTases_sf"/>
</dbReference>
<proteinExistence type="predicted"/>
<dbReference type="Proteomes" id="UP000463857">
    <property type="component" value="Chromosome"/>
</dbReference>
<dbReference type="Pfam" id="PF08241">
    <property type="entry name" value="Methyltransf_11"/>
    <property type="match status" value="1"/>
</dbReference>
<dbReference type="AlphaFoldDB" id="A0A7L4YVV2"/>
<keyword evidence="2" id="KW-0808">Transferase</keyword>
<accession>A0A7L4YVV2</accession>
<evidence type="ECO:0000259" key="1">
    <source>
        <dbReference type="Pfam" id="PF08241"/>
    </source>
</evidence>